<dbReference type="InterPro" id="IPR002213">
    <property type="entry name" value="UDP_glucos_trans"/>
</dbReference>
<evidence type="ECO:0000313" key="4">
    <source>
        <dbReference type="EMBL" id="CAI0390893.1"/>
    </source>
</evidence>
<dbReference type="PANTHER" id="PTHR48048:SF76">
    <property type="entry name" value="UDP-GLYCOSYLTRANSFERASE 708D1-LIKE"/>
    <property type="match status" value="1"/>
</dbReference>
<dbReference type="AlphaFoldDB" id="A0AAV0I2G1"/>
<keyword evidence="3" id="KW-0808">Transferase</keyword>
<dbReference type="CDD" id="cd03784">
    <property type="entry name" value="GT1_Gtf-like"/>
    <property type="match status" value="1"/>
</dbReference>
<protein>
    <recommendedName>
        <fullName evidence="6">Glycosyltransferase</fullName>
    </recommendedName>
</protein>
<evidence type="ECO:0000256" key="2">
    <source>
        <dbReference type="ARBA" id="ARBA00022676"/>
    </source>
</evidence>
<name>A0AAV0I2G1_9ROSI</name>
<reference evidence="4" key="1">
    <citation type="submission" date="2022-08" db="EMBL/GenBank/DDBJ databases">
        <authorList>
            <person name="Gutierrez-Valencia J."/>
        </authorList>
    </citation>
    <scope>NUCLEOTIDE SEQUENCE</scope>
</reference>
<dbReference type="PANTHER" id="PTHR48048">
    <property type="entry name" value="GLYCOSYLTRANSFERASE"/>
    <property type="match status" value="1"/>
</dbReference>
<evidence type="ECO:0000256" key="1">
    <source>
        <dbReference type="ARBA" id="ARBA00009995"/>
    </source>
</evidence>
<proteinExistence type="inferred from homology"/>
<accession>A0AAV0I2G1</accession>
<evidence type="ECO:0000313" key="5">
    <source>
        <dbReference type="Proteomes" id="UP001154282"/>
    </source>
</evidence>
<organism evidence="4 5">
    <name type="scientific">Linum tenue</name>
    <dbReference type="NCBI Taxonomy" id="586396"/>
    <lineage>
        <taxon>Eukaryota</taxon>
        <taxon>Viridiplantae</taxon>
        <taxon>Streptophyta</taxon>
        <taxon>Embryophyta</taxon>
        <taxon>Tracheophyta</taxon>
        <taxon>Spermatophyta</taxon>
        <taxon>Magnoliopsida</taxon>
        <taxon>eudicotyledons</taxon>
        <taxon>Gunneridae</taxon>
        <taxon>Pentapetalae</taxon>
        <taxon>rosids</taxon>
        <taxon>fabids</taxon>
        <taxon>Malpighiales</taxon>
        <taxon>Linaceae</taxon>
        <taxon>Linum</taxon>
    </lineage>
</organism>
<comment type="similarity">
    <text evidence="1">Belongs to the UDP-glycosyltransferase family.</text>
</comment>
<dbReference type="InterPro" id="IPR050481">
    <property type="entry name" value="UDP-glycosyltransf_plant"/>
</dbReference>
<dbReference type="SUPFAM" id="SSF53756">
    <property type="entry name" value="UDP-Glycosyltransferase/glycogen phosphorylase"/>
    <property type="match status" value="1"/>
</dbReference>
<gene>
    <name evidence="4" type="ORF">LITE_LOCUS6908</name>
</gene>
<comment type="caution">
    <text evidence="4">The sequence shown here is derived from an EMBL/GenBank/DDBJ whole genome shotgun (WGS) entry which is preliminary data.</text>
</comment>
<dbReference type="EMBL" id="CAMGYJ010000003">
    <property type="protein sequence ID" value="CAI0390893.1"/>
    <property type="molecule type" value="Genomic_DNA"/>
</dbReference>
<dbReference type="Pfam" id="PF00201">
    <property type="entry name" value="UDPGT"/>
    <property type="match status" value="1"/>
</dbReference>
<evidence type="ECO:0008006" key="6">
    <source>
        <dbReference type="Google" id="ProtNLM"/>
    </source>
</evidence>
<evidence type="ECO:0000256" key="3">
    <source>
        <dbReference type="ARBA" id="ARBA00022679"/>
    </source>
</evidence>
<dbReference type="Gene3D" id="3.40.50.2000">
    <property type="entry name" value="Glycogen Phosphorylase B"/>
    <property type="match status" value="2"/>
</dbReference>
<keyword evidence="5" id="KW-1185">Reference proteome</keyword>
<dbReference type="Proteomes" id="UP001154282">
    <property type="component" value="Unassembled WGS sequence"/>
</dbReference>
<sequence length="467" mass="51400">MSSQQQQPHMVLMPSSGAGHVIPFLKVAGALASQNCRVTLITSYPLVSQAESALITRFLTLYPQVTEKQFHLLLLHLPPNDHSDDSSKDPFFRQWELIHRSLPRLSDILKSLSPPADALLSDISLMSSTISVTESLNIPNYVLFASSARMFAFFAYYPALSDALSGSAGEDELLEIPGLEGLPKSSVPPLLKDTTSPFATMLRANNDCIKKFDGFLINTCDVLEGKTVRALKSGKIVDGMPPIFDFLYPPWEPEKVKGSRSTAWERWLDEQLPASVVYVSFGSRAPLSREQTIEVAKALISCNYPFMWVAKFSVVDKDDGQSMHQVLGADLTRQVKEKGVVVQDWVDQQQIIGHKSVGGFVTHCGWNSILEASSNGVPMLGWPQGGDQGIIGVAIAECGVGMLGGKWGWNGEFVVKGEEIGMRIREMMESQKLRSRAAEVMEDIDKAVARGGVCDRTLKQFINKFMS</sequence>
<dbReference type="FunFam" id="3.40.50.2000:FF:000060">
    <property type="entry name" value="Glycosyltransferase"/>
    <property type="match status" value="1"/>
</dbReference>
<keyword evidence="2" id="KW-0328">Glycosyltransferase</keyword>
<dbReference type="GO" id="GO:0035251">
    <property type="term" value="F:UDP-glucosyltransferase activity"/>
    <property type="evidence" value="ECO:0007669"/>
    <property type="project" value="InterPro"/>
</dbReference>